<dbReference type="PROSITE" id="PS51257">
    <property type="entry name" value="PROKAR_LIPOPROTEIN"/>
    <property type="match status" value="1"/>
</dbReference>
<dbReference type="AlphaFoldDB" id="A0A0J6CUR6"/>
<dbReference type="Proteomes" id="UP000035996">
    <property type="component" value="Unassembled WGS sequence"/>
</dbReference>
<name>A0A0J6CUR6_9BACL</name>
<reference evidence="2" key="1">
    <citation type="submission" date="2015-06" db="EMBL/GenBank/DDBJ databases">
        <authorList>
            <person name="Liu B."/>
            <person name="Wang J."/>
            <person name="Zhu Y."/>
            <person name="Liu G."/>
            <person name="Chen Q."/>
            <person name="Zheng C."/>
            <person name="Che J."/>
            <person name="Ge C."/>
            <person name="Shi H."/>
            <person name="Pan Z."/>
            <person name="Liu X."/>
        </authorList>
    </citation>
    <scope>NUCLEOTIDE SEQUENCE [LARGE SCALE GENOMIC DNA]</scope>
    <source>
        <strain evidence="2">DSM 16346</strain>
    </source>
</reference>
<protein>
    <submittedName>
        <fullName evidence="2">Uncharacterized protein</fullName>
    </submittedName>
</protein>
<feature type="chain" id="PRO_5039662489" evidence="1">
    <location>
        <begin position="20"/>
        <end position="118"/>
    </location>
</feature>
<keyword evidence="1" id="KW-0732">Signal</keyword>
<accession>A0A0J6CUR6</accession>
<organism evidence="2 3">
    <name type="scientific">Guptibacillus hwajinpoensis</name>
    <dbReference type="NCBI Taxonomy" id="208199"/>
    <lineage>
        <taxon>Bacteria</taxon>
        <taxon>Bacillati</taxon>
        <taxon>Bacillota</taxon>
        <taxon>Bacilli</taxon>
        <taxon>Bacillales</taxon>
        <taxon>Guptibacillaceae</taxon>
        <taxon>Guptibacillus</taxon>
    </lineage>
</organism>
<sequence>MKKVMLLILIVVLSMGVIACTNENDASDDKDVREVVWGQLPSEQKDFIDGNWEDATVSKIELREGIMSSDLHDMSETLYIGNEVYAIDFPIRSGSSTNTITVFADVDNGEYIANGLVD</sequence>
<dbReference type="RefSeq" id="WP_048311526.1">
    <property type="nucleotide sequence ID" value="NZ_CP119526.1"/>
</dbReference>
<evidence type="ECO:0000313" key="3">
    <source>
        <dbReference type="Proteomes" id="UP000035996"/>
    </source>
</evidence>
<comment type="caution">
    <text evidence="2">The sequence shown here is derived from an EMBL/GenBank/DDBJ whole genome shotgun (WGS) entry which is preliminary data.</text>
</comment>
<evidence type="ECO:0000313" key="2">
    <source>
        <dbReference type="EMBL" id="KMM36815.1"/>
    </source>
</evidence>
<evidence type="ECO:0000256" key="1">
    <source>
        <dbReference type="SAM" id="SignalP"/>
    </source>
</evidence>
<dbReference type="EMBL" id="LELK01000004">
    <property type="protein sequence ID" value="KMM36815.1"/>
    <property type="molecule type" value="Genomic_DNA"/>
</dbReference>
<dbReference type="OrthoDB" id="1936497at2"/>
<feature type="signal peptide" evidence="1">
    <location>
        <begin position="1"/>
        <end position="19"/>
    </location>
</feature>
<proteinExistence type="predicted"/>
<gene>
    <name evidence="2" type="ORF">AB986_12890</name>
</gene>
<keyword evidence="3" id="KW-1185">Reference proteome</keyword>